<gene>
    <name evidence="5" type="ORF">DLM86_04935</name>
</gene>
<evidence type="ECO:0000313" key="5">
    <source>
        <dbReference type="EMBL" id="PYI56327.1"/>
    </source>
</evidence>
<dbReference type="AlphaFoldDB" id="A0A2V5KVV6"/>
<dbReference type="OrthoDB" id="9781189at2"/>
<dbReference type="GO" id="GO:0016301">
    <property type="term" value="F:kinase activity"/>
    <property type="evidence" value="ECO:0007669"/>
    <property type="project" value="UniProtKB-KW"/>
</dbReference>
<dbReference type="EMBL" id="QJVJ01000002">
    <property type="protein sequence ID" value="PYI56327.1"/>
    <property type="molecule type" value="Genomic_DNA"/>
</dbReference>
<evidence type="ECO:0000313" key="6">
    <source>
        <dbReference type="Proteomes" id="UP000247476"/>
    </source>
</evidence>
<comment type="catalytic activity">
    <reaction evidence="3">
        <text>3',5'-cyclic UMP + H2O = UMP + H(+)</text>
        <dbReference type="Rhea" id="RHEA:70575"/>
        <dbReference type="ChEBI" id="CHEBI:15377"/>
        <dbReference type="ChEBI" id="CHEBI:15378"/>
        <dbReference type="ChEBI" id="CHEBI:57865"/>
        <dbReference type="ChEBI" id="CHEBI:184387"/>
    </reaction>
    <physiologicalReaction direction="left-to-right" evidence="3">
        <dbReference type="Rhea" id="RHEA:70576"/>
    </physiologicalReaction>
</comment>
<accession>A0A2V5KVV6</accession>
<organism evidence="5 6">
    <name type="scientific">Paenibacillus flagellatus</name>
    <dbReference type="NCBI Taxonomy" id="2211139"/>
    <lineage>
        <taxon>Bacteria</taxon>
        <taxon>Bacillati</taxon>
        <taxon>Bacillota</taxon>
        <taxon>Bacilli</taxon>
        <taxon>Bacillales</taxon>
        <taxon>Paenibacillaceae</taxon>
        <taxon>Paenibacillus</taxon>
    </lineage>
</organism>
<comment type="function">
    <text evidence="2">Counteracts the endogenous Pycsar antiviral defense system. Phosphodiesterase that enables metal-dependent hydrolysis of host cyclic nucleotide Pycsar defense signals such as cCMP and cUMP.</text>
</comment>
<dbReference type="Gene3D" id="3.60.15.10">
    <property type="entry name" value="Ribonuclease Z/Hydroxyacylglutathione hydrolase-like"/>
    <property type="match status" value="1"/>
</dbReference>
<dbReference type="PANTHER" id="PTHR42663">
    <property type="entry name" value="HYDROLASE C777.06C-RELATED-RELATED"/>
    <property type="match status" value="1"/>
</dbReference>
<dbReference type="PANTHER" id="PTHR42663:SF6">
    <property type="entry name" value="HYDROLASE C777.06C-RELATED"/>
    <property type="match status" value="1"/>
</dbReference>
<sequence length="278" mass="30163">MRLTFLGTGAAEGIPSPFCDCPGCTHARAYGGRNVRSRQSVLVDDKLLVDIGPDVFASCARLGVSLLSLEAVLVTHSHLDHFDPSALKLRAKPFRLATELPEIAVAAGPSVWTRWDESGGSDEYAGIRRAPMMPGRRLRLPSYEVEAIEASHHLRIGDAMNYIIDDGIVLLLYASDTGLYADHVWETLSGRKLDAVVMEGTIWSRPPGREHLNRGDFGTMVERLRGIGAIGDGTVVVATHFSHQGIRSHEETEADLRSMGAVCAYDGLVLDIGPAAHR</sequence>
<keyword evidence="5" id="KW-0808">Transferase</keyword>
<evidence type="ECO:0000256" key="2">
    <source>
        <dbReference type="ARBA" id="ARBA00034301"/>
    </source>
</evidence>
<dbReference type="InterPro" id="IPR001279">
    <property type="entry name" value="Metallo-B-lactamas"/>
</dbReference>
<feature type="domain" description="Metallo-beta-lactamase" evidence="4">
    <location>
        <begin position="47"/>
        <end position="241"/>
    </location>
</feature>
<comment type="caution">
    <text evidence="5">The sequence shown here is derived from an EMBL/GenBank/DDBJ whole genome shotgun (WGS) entry which is preliminary data.</text>
</comment>
<proteinExistence type="predicted"/>
<reference evidence="5 6" key="1">
    <citation type="submission" date="2018-05" db="EMBL/GenBank/DDBJ databases">
        <title>Paenibacillus flagellatus sp. nov., isolated from selenium mineral soil.</title>
        <authorList>
            <person name="Dai X."/>
        </authorList>
    </citation>
    <scope>NUCLEOTIDE SEQUENCE [LARGE SCALE GENOMIC DNA]</scope>
    <source>
        <strain evidence="5 6">DXL2</strain>
    </source>
</reference>
<protein>
    <submittedName>
        <fullName evidence="5">Adenosylcobinamide kinase</fullName>
    </submittedName>
</protein>
<keyword evidence="6" id="KW-1185">Reference proteome</keyword>
<dbReference type="SUPFAM" id="SSF56281">
    <property type="entry name" value="Metallo-hydrolase/oxidoreductase"/>
    <property type="match status" value="1"/>
</dbReference>
<evidence type="ECO:0000256" key="3">
    <source>
        <dbReference type="ARBA" id="ARBA00048505"/>
    </source>
</evidence>
<dbReference type="RefSeq" id="WP_110838855.1">
    <property type="nucleotide sequence ID" value="NZ_QJVJ01000002.1"/>
</dbReference>
<comment type="catalytic activity">
    <reaction evidence="1">
        <text>3',5'-cyclic CMP + H2O = CMP + H(+)</text>
        <dbReference type="Rhea" id="RHEA:72675"/>
        <dbReference type="ChEBI" id="CHEBI:15377"/>
        <dbReference type="ChEBI" id="CHEBI:15378"/>
        <dbReference type="ChEBI" id="CHEBI:58003"/>
        <dbReference type="ChEBI" id="CHEBI:60377"/>
    </reaction>
    <physiologicalReaction direction="left-to-right" evidence="1">
        <dbReference type="Rhea" id="RHEA:72676"/>
    </physiologicalReaction>
</comment>
<keyword evidence="5" id="KW-0418">Kinase</keyword>
<name>A0A2V5KVV6_9BACL</name>
<dbReference type="Pfam" id="PF12706">
    <property type="entry name" value="Lactamase_B_2"/>
    <property type="match status" value="1"/>
</dbReference>
<evidence type="ECO:0000256" key="1">
    <source>
        <dbReference type="ARBA" id="ARBA00034221"/>
    </source>
</evidence>
<dbReference type="Proteomes" id="UP000247476">
    <property type="component" value="Unassembled WGS sequence"/>
</dbReference>
<dbReference type="InterPro" id="IPR036866">
    <property type="entry name" value="RibonucZ/Hydroxyglut_hydro"/>
</dbReference>
<evidence type="ECO:0000259" key="4">
    <source>
        <dbReference type="Pfam" id="PF12706"/>
    </source>
</evidence>